<accession>A0A165HG52</accession>
<proteinExistence type="predicted"/>
<feature type="transmembrane region" description="Helical" evidence="2">
    <location>
        <begin position="83"/>
        <end position="106"/>
    </location>
</feature>
<feature type="transmembrane region" description="Helical" evidence="2">
    <location>
        <begin position="60"/>
        <end position="77"/>
    </location>
</feature>
<evidence type="ECO:0000313" key="4">
    <source>
        <dbReference type="Proteomes" id="UP000076842"/>
    </source>
</evidence>
<dbReference type="Proteomes" id="UP000076842">
    <property type="component" value="Unassembled WGS sequence"/>
</dbReference>
<evidence type="ECO:0000313" key="3">
    <source>
        <dbReference type="EMBL" id="KZT59257.1"/>
    </source>
</evidence>
<feature type="region of interest" description="Disordered" evidence="1">
    <location>
        <begin position="287"/>
        <end position="333"/>
    </location>
</feature>
<sequence>MSCTISVANPSIDGIGIRVAMYAQGILALLPLGIAILAGDNIDKELGDALGNDIKMNSQAVLMTGCALLVASFIQAGRGSLDLYDAIIVLQLSWLNNLTAAFPALMRAVADHDPVRRYSFWTNLGLYMLHCTVTGAFGIWIFHDIESWSPGCAQEYFLVICGQKLEATGPHLRVAVLVISSLAVVPVVNVLAIFFLIFVLGGIEGLLCHWNDNHPPILAFLAWGAPSIIIIVSTEQFIGVNSSAISGSADESDWTFGQILALLLVVFPLWTVINRIITLYRPKSRSSTQGQEEEAMPMLQIRTPPEGRTPMSSRLPSYADATQRLSQVSGTPS</sequence>
<feature type="transmembrane region" description="Helical" evidence="2">
    <location>
        <begin position="254"/>
        <end position="277"/>
    </location>
</feature>
<evidence type="ECO:0000256" key="2">
    <source>
        <dbReference type="SAM" id="Phobius"/>
    </source>
</evidence>
<dbReference type="InParanoid" id="A0A165HG52"/>
<dbReference type="AlphaFoldDB" id="A0A165HG52"/>
<keyword evidence="2" id="KW-1133">Transmembrane helix</keyword>
<feature type="compositionally biased region" description="Polar residues" evidence="1">
    <location>
        <begin position="323"/>
        <end position="333"/>
    </location>
</feature>
<name>A0A165HG52_9BASI</name>
<reference evidence="3 4" key="1">
    <citation type="journal article" date="2016" name="Mol. Biol. Evol.">
        <title>Comparative Genomics of Early-Diverging Mushroom-Forming Fungi Provides Insights into the Origins of Lignocellulose Decay Capabilities.</title>
        <authorList>
            <person name="Nagy L.G."/>
            <person name="Riley R."/>
            <person name="Tritt A."/>
            <person name="Adam C."/>
            <person name="Daum C."/>
            <person name="Floudas D."/>
            <person name="Sun H."/>
            <person name="Yadav J.S."/>
            <person name="Pangilinan J."/>
            <person name="Larsson K.H."/>
            <person name="Matsuura K."/>
            <person name="Barry K."/>
            <person name="Labutti K."/>
            <person name="Kuo R."/>
            <person name="Ohm R.A."/>
            <person name="Bhattacharya S.S."/>
            <person name="Shirouzu T."/>
            <person name="Yoshinaga Y."/>
            <person name="Martin F.M."/>
            <person name="Grigoriev I.V."/>
            <person name="Hibbett D.S."/>
        </authorList>
    </citation>
    <scope>NUCLEOTIDE SEQUENCE [LARGE SCALE GENOMIC DNA]</scope>
    <source>
        <strain evidence="3 4">HHB12733</strain>
    </source>
</reference>
<dbReference type="EMBL" id="KV423942">
    <property type="protein sequence ID" value="KZT59257.1"/>
    <property type="molecule type" value="Genomic_DNA"/>
</dbReference>
<keyword evidence="4" id="KW-1185">Reference proteome</keyword>
<protein>
    <submittedName>
        <fullName evidence="3">Uncharacterized protein</fullName>
    </submittedName>
</protein>
<keyword evidence="2" id="KW-0472">Membrane</keyword>
<feature type="transmembrane region" description="Helical" evidence="2">
    <location>
        <begin position="118"/>
        <end position="142"/>
    </location>
</feature>
<evidence type="ECO:0000256" key="1">
    <source>
        <dbReference type="SAM" id="MobiDB-lite"/>
    </source>
</evidence>
<gene>
    <name evidence="3" type="ORF">CALCODRAFT_198949</name>
</gene>
<dbReference type="OrthoDB" id="3351993at2759"/>
<keyword evidence="2" id="KW-0812">Transmembrane</keyword>
<organism evidence="3 4">
    <name type="scientific">Calocera cornea HHB12733</name>
    <dbReference type="NCBI Taxonomy" id="1353952"/>
    <lineage>
        <taxon>Eukaryota</taxon>
        <taxon>Fungi</taxon>
        <taxon>Dikarya</taxon>
        <taxon>Basidiomycota</taxon>
        <taxon>Agaricomycotina</taxon>
        <taxon>Dacrymycetes</taxon>
        <taxon>Dacrymycetales</taxon>
        <taxon>Dacrymycetaceae</taxon>
        <taxon>Calocera</taxon>
    </lineage>
</organism>
<feature type="transmembrane region" description="Helical" evidence="2">
    <location>
        <begin position="19"/>
        <end position="39"/>
    </location>
</feature>
<feature type="transmembrane region" description="Helical" evidence="2">
    <location>
        <begin position="215"/>
        <end position="234"/>
    </location>
</feature>
<feature type="transmembrane region" description="Helical" evidence="2">
    <location>
        <begin position="174"/>
        <end position="203"/>
    </location>
</feature>